<feature type="signal peptide" evidence="1">
    <location>
        <begin position="1"/>
        <end position="18"/>
    </location>
</feature>
<reference evidence="2" key="1">
    <citation type="submission" date="2014-09" db="EMBL/GenBank/DDBJ databases">
        <authorList>
            <person name="Magalhaes I.L.F."/>
            <person name="Oliveira U."/>
            <person name="Santos F.R."/>
            <person name="Vidigal T.H.D.A."/>
            <person name="Brescovit A.D."/>
            <person name="Santos A.J."/>
        </authorList>
    </citation>
    <scope>NUCLEOTIDE SEQUENCE</scope>
    <source>
        <tissue evidence="2">Shoot tissue taken approximately 20 cm above the soil surface</tissue>
    </source>
</reference>
<feature type="chain" id="PRO_5002044262" evidence="1">
    <location>
        <begin position="19"/>
        <end position="36"/>
    </location>
</feature>
<proteinExistence type="predicted"/>
<dbReference type="EMBL" id="GBRH01234355">
    <property type="protein sequence ID" value="JAD63540.1"/>
    <property type="molecule type" value="Transcribed_RNA"/>
</dbReference>
<dbReference type="AlphaFoldDB" id="A0A0A9BQP6"/>
<keyword evidence="1" id="KW-0732">Signal</keyword>
<sequence length="36" mass="4034">MVIWVILLLTDNSPVSFGEPSYCQGLQFDTIFSQLA</sequence>
<evidence type="ECO:0000313" key="2">
    <source>
        <dbReference type="EMBL" id="JAD63540.1"/>
    </source>
</evidence>
<name>A0A0A9BQP6_ARUDO</name>
<protein>
    <submittedName>
        <fullName evidence="2">Uncharacterized protein</fullName>
    </submittedName>
</protein>
<organism evidence="2">
    <name type="scientific">Arundo donax</name>
    <name type="common">Giant reed</name>
    <name type="synonym">Donax arundinaceus</name>
    <dbReference type="NCBI Taxonomy" id="35708"/>
    <lineage>
        <taxon>Eukaryota</taxon>
        <taxon>Viridiplantae</taxon>
        <taxon>Streptophyta</taxon>
        <taxon>Embryophyta</taxon>
        <taxon>Tracheophyta</taxon>
        <taxon>Spermatophyta</taxon>
        <taxon>Magnoliopsida</taxon>
        <taxon>Liliopsida</taxon>
        <taxon>Poales</taxon>
        <taxon>Poaceae</taxon>
        <taxon>PACMAD clade</taxon>
        <taxon>Arundinoideae</taxon>
        <taxon>Arundineae</taxon>
        <taxon>Arundo</taxon>
    </lineage>
</organism>
<accession>A0A0A9BQP6</accession>
<reference evidence="2" key="2">
    <citation type="journal article" date="2015" name="Data Brief">
        <title>Shoot transcriptome of the giant reed, Arundo donax.</title>
        <authorList>
            <person name="Barrero R.A."/>
            <person name="Guerrero F.D."/>
            <person name="Moolhuijzen P."/>
            <person name="Goolsby J.A."/>
            <person name="Tidwell J."/>
            <person name="Bellgard S.E."/>
            <person name="Bellgard M.I."/>
        </authorList>
    </citation>
    <scope>NUCLEOTIDE SEQUENCE</scope>
    <source>
        <tissue evidence="2">Shoot tissue taken approximately 20 cm above the soil surface</tissue>
    </source>
</reference>
<evidence type="ECO:0000256" key="1">
    <source>
        <dbReference type="SAM" id="SignalP"/>
    </source>
</evidence>